<proteinExistence type="predicted"/>
<name>A0A9W7W9X3_TRIRA</name>
<dbReference type="AlphaFoldDB" id="A0A9W7W9X3"/>
<reference evidence="1" key="1">
    <citation type="submission" date="2021-02" db="EMBL/GenBank/DDBJ databases">
        <title>Comparative genomics reveals that relaxation of natural selection precedes convergent phenotypic evolution of cavefish.</title>
        <authorList>
            <person name="Peng Z."/>
        </authorList>
    </citation>
    <scope>NUCLEOTIDE SEQUENCE</scope>
    <source>
        <tissue evidence="1">Muscle</tissue>
    </source>
</reference>
<dbReference type="EMBL" id="JAFHDT010000025">
    <property type="protein sequence ID" value="KAI7791535.1"/>
    <property type="molecule type" value="Genomic_DNA"/>
</dbReference>
<feature type="non-terminal residue" evidence="1">
    <location>
        <position position="1"/>
    </location>
</feature>
<accession>A0A9W7W9X3</accession>
<evidence type="ECO:0000313" key="2">
    <source>
        <dbReference type="Proteomes" id="UP001059041"/>
    </source>
</evidence>
<comment type="caution">
    <text evidence="1">The sequence shown here is derived from an EMBL/GenBank/DDBJ whole genome shotgun (WGS) entry which is preliminary data.</text>
</comment>
<gene>
    <name evidence="1" type="ORF">IRJ41_021846</name>
</gene>
<protein>
    <submittedName>
        <fullName evidence="1">Uncharacterized protein</fullName>
    </submittedName>
</protein>
<keyword evidence="2" id="KW-1185">Reference proteome</keyword>
<organism evidence="1 2">
    <name type="scientific">Triplophysa rosa</name>
    <name type="common">Cave loach</name>
    <dbReference type="NCBI Taxonomy" id="992332"/>
    <lineage>
        <taxon>Eukaryota</taxon>
        <taxon>Metazoa</taxon>
        <taxon>Chordata</taxon>
        <taxon>Craniata</taxon>
        <taxon>Vertebrata</taxon>
        <taxon>Euteleostomi</taxon>
        <taxon>Actinopterygii</taxon>
        <taxon>Neopterygii</taxon>
        <taxon>Teleostei</taxon>
        <taxon>Ostariophysi</taxon>
        <taxon>Cypriniformes</taxon>
        <taxon>Nemacheilidae</taxon>
        <taxon>Triplophysa</taxon>
    </lineage>
</organism>
<evidence type="ECO:0000313" key="1">
    <source>
        <dbReference type="EMBL" id="KAI7791535.1"/>
    </source>
</evidence>
<sequence>ILRGVYLRYCVFKFVRMLRDDWRNTSSRSAFLRGDLQPVFRLRRRKLEEIFQEEPQHQVQESAQMIVYCILCLRKPISQENPSMADLKKASVWCSEHSGVLLGSVQLPKVLCMEDQDVSEAMETSQKAEFSEDRIAALEPFSFVFTEIKDMSIP</sequence>
<dbReference type="Proteomes" id="UP001059041">
    <property type="component" value="Linkage Group LG25"/>
</dbReference>